<gene>
    <name evidence="1" type="ORF">DPEC_G00344000</name>
</gene>
<dbReference type="EMBL" id="CM055762">
    <property type="protein sequence ID" value="KAJ7985778.1"/>
    <property type="molecule type" value="Genomic_DNA"/>
</dbReference>
<name>A0ACC2F2Z1_DALPE</name>
<evidence type="ECO:0000313" key="2">
    <source>
        <dbReference type="Proteomes" id="UP001157502"/>
    </source>
</evidence>
<sequence length="72" mass="8879">MGHYNRRDRPQQTRVLNDEEQRHRGTLTYPWKFKKQMGTFSEEQGERFHQDILECERRNPGQYNENMMGDYI</sequence>
<keyword evidence="2" id="KW-1185">Reference proteome</keyword>
<accession>A0ACC2F2Z1</accession>
<reference evidence="1" key="1">
    <citation type="submission" date="2021-05" db="EMBL/GenBank/DDBJ databases">
        <authorList>
            <person name="Pan Q."/>
            <person name="Jouanno E."/>
            <person name="Zahm M."/>
            <person name="Klopp C."/>
            <person name="Cabau C."/>
            <person name="Louis A."/>
            <person name="Berthelot C."/>
            <person name="Parey E."/>
            <person name="Roest Crollius H."/>
            <person name="Montfort J."/>
            <person name="Robinson-Rechavi M."/>
            <person name="Bouchez O."/>
            <person name="Lampietro C."/>
            <person name="Lopez Roques C."/>
            <person name="Donnadieu C."/>
            <person name="Postlethwait J."/>
            <person name="Bobe J."/>
            <person name="Dillon D."/>
            <person name="Chandos A."/>
            <person name="von Hippel F."/>
            <person name="Guiguen Y."/>
        </authorList>
    </citation>
    <scope>NUCLEOTIDE SEQUENCE</scope>
    <source>
        <strain evidence="1">YG-Jan2019</strain>
    </source>
</reference>
<protein>
    <submittedName>
        <fullName evidence="1">Uncharacterized protein</fullName>
    </submittedName>
</protein>
<organism evidence="1 2">
    <name type="scientific">Dallia pectoralis</name>
    <name type="common">Alaska blackfish</name>
    <dbReference type="NCBI Taxonomy" id="75939"/>
    <lineage>
        <taxon>Eukaryota</taxon>
        <taxon>Metazoa</taxon>
        <taxon>Chordata</taxon>
        <taxon>Craniata</taxon>
        <taxon>Vertebrata</taxon>
        <taxon>Euteleostomi</taxon>
        <taxon>Actinopterygii</taxon>
        <taxon>Neopterygii</taxon>
        <taxon>Teleostei</taxon>
        <taxon>Protacanthopterygii</taxon>
        <taxon>Esociformes</taxon>
        <taxon>Umbridae</taxon>
        <taxon>Dallia</taxon>
    </lineage>
</organism>
<comment type="caution">
    <text evidence="1">The sequence shown here is derived from an EMBL/GenBank/DDBJ whole genome shotgun (WGS) entry which is preliminary data.</text>
</comment>
<evidence type="ECO:0000313" key="1">
    <source>
        <dbReference type="EMBL" id="KAJ7985778.1"/>
    </source>
</evidence>
<dbReference type="Proteomes" id="UP001157502">
    <property type="component" value="Chromosome 35"/>
</dbReference>
<proteinExistence type="predicted"/>